<dbReference type="EMBL" id="CAXAMM010000669">
    <property type="protein sequence ID" value="CAK8988384.1"/>
    <property type="molecule type" value="Genomic_DNA"/>
</dbReference>
<evidence type="ECO:0000313" key="2">
    <source>
        <dbReference type="Proteomes" id="UP001642464"/>
    </source>
</evidence>
<proteinExistence type="predicted"/>
<dbReference type="Proteomes" id="UP001642464">
    <property type="component" value="Unassembled WGS sequence"/>
</dbReference>
<name>A0ABP0HGT7_9DINO</name>
<organism evidence="1 2">
    <name type="scientific">Durusdinium trenchii</name>
    <dbReference type="NCBI Taxonomy" id="1381693"/>
    <lineage>
        <taxon>Eukaryota</taxon>
        <taxon>Sar</taxon>
        <taxon>Alveolata</taxon>
        <taxon>Dinophyceae</taxon>
        <taxon>Suessiales</taxon>
        <taxon>Symbiodiniaceae</taxon>
        <taxon>Durusdinium</taxon>
    </lineage>
</organism>
<reference evidence="1 2" key="1">
    <citation type="submission" date="2024-02" db="EMBL/GenBank/DDBJ databases">
        <authorList>
            <person name="Chen Y."/>
            <person name="Shah S."/>
            <person name="Dougan E. K."/>
            <person name="Thang M."/>
            <person name="Chan C."/>
        </authorList>
    </citation>
    <scope>NUCLEOTIDE SEQUENCE [LARGE SCALE GENOMIC DNA]</scope>
</reference>
<comment type="caution">
    <text evidence="1">The sequence shown here is derived from an EMBL/GenBank/DDBJ whole genome shotgun (WGS) entry which is preliminary data.</text>
</comment>
<sequence>MSSLGSRMEAAYYAAPLQLVDQTLPALVRHLRSEGWAVYGGIFFVGGEEVNKGHVIHQVVPAGHMAVLIDNTYDKLLRARSSSSCRFQGVHFTAAHGWFSSSPFQSLLHFNRERLNAVRDATRWGERFAVVAPAVLKLHETCTYLCSISEDGVMCIQCNGEIIGQRKGVPSVAPIARKYLYVGKSCWSERDMFHGSVQQLKVYNGQIVDWHEVVDTVFEDDESGFDRPLLMKELLVSRPALVREPRVHGADRFFRTESKQDRSFDASGQIDSGYFVAALLRCCYGIVQVSASSKAEAEMASRTPCESGSAVARCRGVSALQGDQEQQRLGRKLGEQMAKLCSVVCGSLQYLQFADENKQFHAKFVECCLDAMVPPKLVHAFVQMALHSDQSTSQTQMVDDVRQLLVKIIERCPSRQRDTWQVLCLALLTGDMDKGPEWLMDLSEEVQKSAAQRILEEQEAAKAFGTQKIKFEDSQPERALGSYSVEVLAFDRRLTVSRAEQHANLNLVVTNKAIRVVDSSVEGYPAEDPGQIPDCEWKLADLVRITRGFLPQGLFISVRRPSEDEGPDVEGVVCVVFHRAKDRDAAIGKLQHLKLLPVDSDGMMEEAITRALEGDLIHATFVPSQAAGLFQRVLAADPTFKLYVMTKEGIHDFVVDYTQWRPKGEDALEDSPTRFKITAEIKSIRDATTQNLAERGPEVSRSLLQKVTEVRPFAALEKVAFFPDHWPRMEMSFLGHEDLSISFFEELAKDRWREDILEFLQSLDPSGSGWSKQVRGETMPLSP</sequence>
<protein>
    <submittedName>
        <fullName evidence="1">Uncharacterized protein</fullName>
    </submittedName>
</protein>
<accession>A0ABP0HGT7</accession>
<gene>
    <name evidence="1" type="ORF">SCF082_LOCUS1362</name>
</gene>
<evidence type="ECO:0000313" key="1">
    <source>
        <dbReference type="EMBL" id="CAK8988384.1"/>
    </source>
</evidence>
<keyword evidence="2" id="KW-1185">Reference proteome</keyword>